<dbReference type="PROSITE" id="PS01081">
    <property type="entry name" value="HTH_TETR_1"/>
    <property type="match status" value="1"/>
</dbReference>
<dbReference type="InterPro" id="IPR001647">
    <property type="entry name" value="HTH_TetR"/>
</dbReference>
<evidence type="ECO:0000256" key="4">
    <source>
        <dbReference type="ARBA" id="ARBA00023163"/>
    </source>
</evidence>
<dbReference type="RefSeq" id="WP_073601476.1">
    <property type="nucleotide sequence ID" value="NZ_MRCB01000041.1"/>
</dbReference>
<dbReference type="Proteomes" id="UP000186868">
    <property type="component" value="Unassembled WGS sequence"/>
</dbReference>
<keyword evidence="3 5" id="KW-0238">DNA-binding</keyword>
<keyword evidence="1" id="KW-0678">Repressor</keyword>
<evidence type="ECO:0000256" key="3">
    <source>
        <dbReference type="ARBA" id="ARBA00023125"/>
    </source>
</evidence>
<keyword evidence="2" id="KW-0805">Transcription regulation</keyword>
<feature type="DNA-binding region" description="H-T-H motif" evidence="5">
    <location>
        <begin position="94"/>
        <end position="113"/>
    </location>
</feature>
<name>A0A1U7H8I6_9CYAN</name>
<dbReference type="InterPro" id="IPR039538">
    <property type="entry name" value="BetI_C"/>
</dbReference>
<feature type="domain" description="HTH tetR-type" evidence="6">
    <location>
        <begin position="7"/>
        <end position="67"/>
    </location>
</feature>
<dbReference type="InterPro" id="IPR036271">
    <property type="entry name" value="Tet_transcr_reg_TetR-rel_C_sf"/>
</dbReference>
<evidence type="ECO:0000313" key="8">
    <source>
        <dbReference type="Proteomes" id="UP000186868"/>
    </source>
</evidence>
<protein>
    <recommendedName>
        <fullName evidence="6">HTH tetR-type domain-containing protein</fullName>
    </recommendedName>
</protein>
<dbReference type="InterPro" id="IPR050109">
    <property type="entry name" value="HTH-type_TetR-like_transc_reg"/>
</dbReference>
<dbReference type="SUPFAM" id="SSF46689">
    <property type="entry name" value="Homeodomain-like"/>
    <property type="match status" value="2"/>
</dbReference>
<feature type="DNA-binding region" description="H-T-H motif" evidence="5">
    <location>
        <begin position="30"/>
        <end position="49"/>
    </location>
</feature>
<accession>A0A1U7H8I6</accession>
<dbReference type="EMBL" id="MRCB01000041">
    <property type="protein sequence ID" value="OKH19325.1"/>
    <property type="molecule type" value="Genomic_DNA"/>
</dbReference>
<dbReference type="Pfam" id="PF13977">
    <property type="entry name" value="TetR_C_6"/>
    <property type="match status" value="1"/>
</dbReference>
<dbReference type="PRINTS" id="PR00455">
    <property type="entry name" value="HTHTETR"/>
</dbReference>
<keyword evidence="8" id="KW-1185">Reference proteome</keyword>
<organism evidence="7 8">
    <name type="scientific">Hydrococcus rivularis NIES-593</name>
    <dbReference type="NCBI Taxonomy" id="1921803"/>
    <lineage>
        <taxon>Bacteria</taxon>
        <taxon>Bacillati</taxon>
        <taxon>Cyanobacteriota</taxon>
        <taxon>Cyanophyceae</taxon>
        <taxon>Pleurocapsales</taxon>
        <taxon>Hydrococcaceae</taxon>
        <taxon>Hydrococcus</taxon>
    </lineage>
</organism>
<evidence type="ECO:0000313" key="7">
    <source>
        <dbReference type="EMBL" id="OKH19325.1"/>
    </source>
</evidence>
<dbReference type="GO" id="GO:0003700">
    <property type="term" value="F:DNA-binding transcription factor activity"/>
    <property type="evidence" value="ECO:0007669"/>
    <property type="project" value="TreeGrafter"/>
</dbReference>
<dbReference type="PROSITE" id="PS00356">
    <property type="entry name" value="HTH_LACI_1"/>
    <property type="match status" value="1"/>
</dbReference>
<dbReference type="PANTHER" id="PTHR30055">
    <property type="entry name" value="HTH-TYPE TRANSCRIPTIONAL REGULATOR RUTR"/>
    <property type="match status" value="1"/>
</dbReference>
<dbReference type="OrthoDB" id="9814200at2"/>
<proteinExistence type="predicted"/>
<keyword evidence="4" id="KW-0804">Transcription</keyword>
<dbReference type="SUPFAM" id="SSF48498">
    <property type="entry name" value="Tetracyclin repressor-like, C-terminal domain"/>
    <property type="match status" value="1"/>
</dbReference>
<evidence type="ECO:0000259" key="6">
    <source>
        <dbReference type="PROSITE" id="PS50977"/>
    </source>
</evidence>
<dbReference type="Gene3D" id="1.10.357.10">
    <property type="entry name" value="Tetracycline Repressor, domain 2"/>
    <property type="match status" value="1"/>
</dbReference>
<evidence type="ECO:0000256" key="5">
    <source>
        <dbReference type="PROSITE-ProRule" id="PRU00335"/>
    </source>
</evidence>
<evidence type="ECO:0000256" key="2">
    <source>
        <dbReference type="ARBA" id="ARBA00023015"/>
    </source>
</evidence>
<dbReference type="Gene3D" id="1.10.10.60">
    <property type="entry name" value="Homeodomain-like"/>
    <property type="match status" value="2"/>
</dbReference>
<dbReference type="InterPro" id="IPR009057">
    <property type="entry name" value="Homeodomain-like_sf"/>
</dbReference>
<dbReference type="InterPro" id="IPR023772">
    <property type="entry name" value="DNA-bd_HTH_TetR-type_CS"/>
</dbReference>
<feature type="domain" description="HTH tetR-type" evidence="6">
    <location>
        <begin position="71"/>
        <end position="131"/>
    </location>
</feature>
<sequence length="267" mass="29741">MQKGFPATARDEILAAAKRLAAERPLDKINLTDVAKEAGVSWPTVRRYVGNKKQLRELLATEQTSSSPQLLDTRSRILASASRIFAQHGYAGATLDAIAADAGLTKGAVYWHFPSKSDLFLALMEQRMQSRLPALPEEVDRAFSSEDREAGIAELLASQLGYAQANPDWVRLYLEFITESREPEVQKLLGSTTYKNSQDMVNSLIRRLQDNGQIAADIDPFVLATFWAGMLDGLMLAWIANPQRVNPQSWSNQLARILWRGIQPGDR</sequence>
<evidence type="ECO:0000256" key="1">
    <source>
        <dbReference type="ARBA" id="ARBA00022491"/>
    </source>
</evidence>
<dbReference type="GO" id="GO:0000976">
    <property type="term" value="F:transcription cis-regulatory region binding"/>
    <property type="evidence" value="ECO:0007669"/>
    <property type="project" value="TreeGrafter"/>
</dbReference>
<gene>
    <name evidence="7" type="ORF">NIES593_21140</name>
</gene>
<dbReference type="PANTHER" id="PTHR30055:SF234">
    <property type="entry name" value="HTH-TYPE TRANSCRIPTIONAL REGULATOR BETI"/>
    <property type="match status" value="1"/>
</dbReference>
<reference evidence="7 8" key="1">
    <citation type="submission" date="2016-11" db="EMBL/GenBank/DDBJ databases">
        <title>Draft Genome Sequences of Nine Cyanobacterial Strains from Diverse Habitats.</title>
        <authorList>
            <person name="Zhu T."/>
            <person name="Hou S."/>
            <person name="Lu X."/>
            <person name="Hess W.R."/>
        </authorList>
    </citation>
    <scope>NUCLEOTIDE SEQUENCE [LARGE SCALE GENOMIC DNA]</scope>
    <source>
        <strain evidence="7 8">NIES-593</strain>
    </source>
</reference>
<dbReference type="AlphaFoldDB" id="A0A1U7H8I6"/>
<dbReference type="STRING" id="1921803.NIES593_21140"/>
<comment type="caution">
    <text evidence="7">The sequence shown here is derived from an EMBL/GenBank/DDBJ whole genome shotgun (WGS) entry which is preliminary data.</text>
</comment>
<dbReference type="PROSITE" id="PS50977">
    <property type="entry name" value="HTH_TETR_2"/>
    <property type="match status" value="2"/>
</dbReference>
<dbReference type="Pfam" id="PF00440">
    <property type="entry name" value="TetR_N"/>
    <property type="match status" value="2"/>
</dbReference>